<feature type="domain" description="5'-Nucleotidase C-terminal" evidence="4">
    <location>
        <begin position="428"/>
        <end position="584"/>
    </location>
</feature>
<dbReference type="PANTHER" id="PTHR11575">
    <property type="entry name" value="5'-NUCLEOTIDASE-RELATED"/>
    <property type="match status" value="1"/>
</dbReference>
<feature type="domain" description="Calcineurin-like phosphoesterase" evidence="3">
    <location>
        <begin position="75"/>
        <end position="329"/>
    </location>
</feature>
<keyword evidence="1 2" id="KW-0732">Signal</keyword>
<dbReference type="Gene3D" id="3.60.21.10">
    <property type="match status" value="1"/>
</dbReference>
<sequence length="622" mass="65986">MTRLGTRRRASALTALAVAAATSAAMLTTTAAGSAATPTQTTVQGTDQPAVTEVADAERSGSSARHQSRRVNWRLLSINDFHGQLEPSTSSSSGAVEGTRAGGAEYLATHLRQLRQEARAEGRRPVGVAAGDLIGATPLVSAAFHDEPTIEAMNQMRLKVASVGNHEFDEGWRELVRMQQGGCIKDGPDGKENQNSCPDGRFEGADFQYLAANVIRDRTGKTILPAVEVKTYKGVPVGFIGMTLEDTPNIVTKAGVRGLEFTDEADTANRVARRLYARGVKSIVVLVHEGGFPSAAAYNGCPGISGPIVEIHDNLSSRIDMVLTGHTHQAYNCTLEDPAGAPRLVTSAASLGRVVTEIDFTVDRRTGDIVREFARANNRIVTQTVEKAQALTELIARYKELVAPIESKVIGSLNEAAASTCGDTSCVTKTADQSGESPLGNLIADAQRADESLLAGGPAPEVAFMNPGGIRADLLAQEDGDVTYGSAFSTQPFNNYDVAMDLTGTQILALLEEQWSGVNSVAAPKILQVSGLTYTYDSSQPSGSRVVRDTVEVNGEPLEEGRTYRVTANSFLSDGGDGFSVFAEGTDKYFGGLDIDALAAYLAKPENTPYTPVETNRITVQP</sequence>
<dbReference type="PRINTS" id="PR01607">
    <property type="entry name" value="APYRASEFAMLY"/>
</dbReference>
<dbReference type="InterPro" id="IPR006179">
    <property type="entry name" value="5_nucleotidase/apyrase"/>
</dbReference>
<dbReference type="Gene3D" id="3.90.780.10">
    <property type="entry name" value="5'-Nucleotidase, C-terminal domain"/>
    <property type="match status" value="1"/>
</dbReference>
<gene>
    <name evidence="5" type="ORF">AVDCRST_MAG72-705</name>
</gene>
<keyword evidence="2 5" id="KW-0378">Hydrolase</keyword>
<evidence type="ECO:0000256" key="2">
    <source>
        <dbReference type="RuleBase" id="RU362119"/>
    </source>
</evidence>
<evidence type="ECO:0000259" key="4">
    <source>
        <dbReference type="Pfam" id="PF02872"/>
    </source>
</evidence>
<comment type="similarity">
    <text evidence="2">Belongs to the 5'-nucleotidase family.</text>
</comment>
<dbReference type="AlphaFoldDB" id="A0A6J4LQL6"/>
<keyword evidence="2" id="KW-0547">Nucleotide-binding</keyword>
<evidence type="ECO:0000259" key="3">
    <source>
        <dbReference type="Pfam" id="PF00149"/>
    </source>
</evidence>
<dbReference type="PANTHER" id="PTHR11575:SF24">
    <property type="entry name" value="5'-NUCLEOTIDASE"/>
    <property type="match status" value="1"/>
</dbReference>
<accession>A0A6J4LQL6</accession>
<dbReference type="GO" id="GO:0030288">
    <property type="term" value="C:outer membrane-bounded periplasmic space"/>
    <property type="evidence" value="ECO:0007669"/>
    <property type="project" value="TreeGrafter"/>
</dbReference>
<dbReference type="Pfam" id="PF02872">
    <property type="entry name" value="5_nucleotid_C"/>
    <property type="match status" value="1"/>
</dbReference>
<dbReference type="EMBL" id="CADCUJ010000031">
    <property type="protein sequence ID" value="CAA9339240.1"/>
    <property type="molecule type" value="Genomic_DNA"/>
</dbReference>
<dbReference type="GO" id="GO:0000166">
    <property type="term" value="F:nucleotide binding"/>
    <property type="evidence" value="ECO:0007669"/>
    <property type="project" value="UniProtKB-KW"/>
</dbReference>
<proteinExistence type="inferred from homology"/>
<feature type="signal peptide" evidence="2">
    <location>
        <begin position="1"/>
        <end position="31"/>
    </location>
</feature>
<dbReference type="InterPro" id="IPR008334">
    <property type="entry name" value="5'-Nucleotdase_C"/>
</dbReference>
<dbReference type="GO" id="GO:0008253">
    <property type="term" value="F:5'-nucleotidase activity"/>
    <property type="evidence" value="ECO:0007669"/>
    <property type="project" value="UniProtKB-EC"/>
</dbReference>
<name>A0A6J4LQL6_9ACTN</name>
<dbReference type="InterPro" id="IPR004843">
    <property type="entry name" value="Calcineurin-like_PHP"/>
</dbReference>
<dbReference type="SUPFAM" id="SSF55816">
    <property type="entry name" value="5'-nucleotidase (syn. UDP-sugar hydrolase), C-terminal domain"/>
    <property type="match status" value="1"/>
</dbReference>
<dbReference type="GO" id="GO:0009166">
    <property type="term" value="P:nucleotide catabolic process"/>
    <property type="evidence" value="ECO:0007669"/>
    <property type="project" value="InterPro"/>
</dbReference>
<evidence type="ECO:0000313" key="5">
    <source>
        <dbReference type="EMBL" id="CAA9339240.1"/>
    </source>
</evidence>
<dbReference type="GO" id="GO:0008768">
    <property type="term" value="F:UDP-sugar diphosphatase activity"/>
    <property type="evidence" value="ECO:0007669"/>
    <property type="project" value="TreeGrafter"/>
</dbReference>
<dbReference type="Pfam" id="PF00149">
    <property type="entry name" value="Metallophos"/>
    <property type="match status" value="1"/>
</dbReference>
<dbReference type="EC" id="3.1.3.5" evidence="5"/>
<reference evidence="5" key="1">
    <citation type="submission" date="2020-02" db="EMBL/GenBank/DDBJ databases">
        <authorList>
            <person name="Meier V. D."/>
        </authorList>
    </citation>
    <scope>NUCLEOTIDE SEQUENCE</scope>
    <source>
        <strain evidence="5">AVDCRST_MAG72</strain>
    </source>
</reference>
<dbReference type="SUPFAM" id="SSF56300">
    <property type="entry name" value="Metallo-dependent phosphatases"/>
    <property type="match status" value="1"/>
</dbReference>
<feature type="chain" id="PRO_5039745546" evidence="2">
    <location>
        <begin position="32"/>
        <end position="622"/>
    </location>
</feature>
<organism evidence="5">
    <name type="scientific">uncultured Nocardioidaceae bacterium</name>
    <dbReference type="NCBI Taxonomy" id="253824"/>
    <lineage>
        <taxon>Bacteria</taxon>
        <taxon>Bacillati</taxon>
        <taxon>Actinomycetota</taxon>
        <taxon>Actinomycetes</taxon>
        <taxon>Propionibacteriales</taxon>
        <taxon>Nocardioidaceae</taxon>
        <taxon>environmental samples</taxon>
    </lineage>
</organism>
<protein>
    <submittedName>
        <fullName evidence="5">5'-nucleotidase</fullName>
        <ecNumber evidence="5">3.1.3.5</ecNumber>
    </submittedName>
</protein>
<dbReference type="InterPro" id="IPR036907">
    <property type="entry name" value="5'-Nucleotdase_C_sf"/>
</dbReference>
<evidence type="ECO:0000256" key="1">
    <source>
        <dbReference type="ARBA" id="ARBA00022729"/>
    </source>
</evidence>
<dbReference type="InterPro" id="IPR029052">
    <property type="entry name" value="Metallo-depent_PP-like"/>
</dbReference>